<accession>A0A2N3QJ17</accession>
<keyword evidence="1" id="KW-0547">Nucleotide-binding</keyword>
<evidence type="ECO:0000256" key="2">
    <source>
        <dbReference type="ARBA" id="ARBA00022840"/>
    </source>
</evidence>
<dbReference type="PANTHER" id="PTHR43158:SF2">
    <property type="entry name" value="SKFA PEPTIDE EXPORT ATP-BINDING PROTEIN SKFE"/>
    <property type="match status" value="1"/>
</dbReference>
<dbReference type="InterPro" id="IPR003593">
    <property type="entry name" value="AAA+_ATPase"/>
</dbReference>
<comment type="caution">
    <text evidence="4">The sequence shown here is derived from an EMBL/GenBank/DDBJ whole genome shotgun (WGS) entry which is preliminary data.</text>
</comment>
<proteinExistence type="predicted"/>
<dbReference type="InterPro" id="IPR027417">
    <property type="entry name" value="P-loop_NTPase"/>
</dbReference>
<evidence type="ECO:0000259" key="3">
    <source>
        <dbReference type="PROSITE" id="PS50893"/>
    </source>
</evidence>
<dbReference type="Pfam" id="PF00005">
    <property type="entry name" value="ABC_tran"/>
    <property type="match status" value="1"/>
</dbReference>
<dbReference type="GO" id="GO:0016887">
    <property type="term" value="F:ATP hydrolysis activity"/>
    <property type="evidence" value="ECO:0007669"/>
    <property type="project" value="InterPro"/>
</dbReference>
<dbReference type="SUPFAM" id="SSF52540">
    <property type="entry name" value="P-loop containing nucleoside triphosphate hydrolases"/>
    <property type="match status" value="1"/>
</dbReference>
<reference evidence="4 5" key="1">
    <citation type="submission" date="2017-10" db="EMBL/GenBank/DDBJ databases">
        <title>Bifidobacterium genomics.</title>
        <authorList>
            <person name="Lugli G.A."/>
            <person name="Milani C."/>
            <person name="Mancabelli L."/>
        </authorList>
    </citation>
    <scope>NUCLEOTIDE SEQUENCE [LARGE SCALE GENOMIC DNA]</scope>
    <source>
        <strain evidence="4 5">1524B</strain>
    </source>
</reference>
<dbReference type="AlphaFoldDB" id="A0A2N3QJ17"/>
<feature type="domain" description="ABC transporter" evidence="3">
    <location>
        <begin position="13"/>
        <end position="253"/>
    </location>
</feature>
<organism evidence="4 5">
    <name type="scientific">Bifidobacterium pseudolongum subsp. globosum</name>
    <dbReference type="NCBI Taxonomy" id="1690"/>
    <lineage>
        <taxon>Bacteria</taxon>
        <taxon>Bacillati</taxon>
        <taxon>Actinomycetota</taxon>
        <taxon>Actinomycetes</taxon>
        <taxon>Bifidobacteriales</taxon>
        <taxon>Bifidobacteriaceae</taxon>
        <taxon>Bifidobacterium</taxon>
    </lineage>
</organism>
<evidence type="ECO:0000256" key="1">
    <source>
        <dbReference type="ARBA" id="ARBA00022741"/>
    </source>
</evidence>
<dbReference type="RefSeq" id="WP_101429582.1">
    <property type="nucleotide sequence ID" value="NZ_PCGZ01000003.1"/>
</dbReference>
<evidence type="ECO:0000313" key="4">
    <source>
        <dbReference type="EMBL" id="PKU91475.1"/>
    </source>
</evidence>
<dbReference type="InterPro" id="IPR003439">
    <property type="entry name" value="ABC_transporter-like_ATP-bd"/>
</dbReference>
<name>A0A2N3QJ17_9BIFI</name>
<dbReference type="Gene3D" id="3.40.50.300">
    <property type="entry name" value="P-loop containing nucleotide triphosphate hydrolases"/>
    <property type="match status" value="1"/>
</dbReference>
<dbReference type="PANTHER" id="PTHR43158">
    <property type="entry name" value="SKFA PEPTIDE EXPORT ATP-BINDING PROTEIN SKFE"/>
    <property type="match status" value="1"/>
</dbReference>
<dbReference type="PROSITE" id="PS50893">
    <property type="entry name" value="ABC_TRANSPORTER_2"/>
    <property type="match status" value="1"/>
</dbReference>
<dbReference type="Proteomes" id="UP000233730">
    <property type="component" value="Unassembled WGS sequence"/>
</dbReference>
<dbReference type="GO" id="GO:0005524">
    <property type="term" value="F:ATP binding"/>
    <property type="evidence" value="ECO:0007669"/>
    <property type="project" value="UniProtKB-KW"/>
</dbReference>
<dbReference type="SMART" id="SM00382">
    <property type="entry name" value="AAA"/>
    <property type="match status" value="1"/>
</dbReference>
<dbReference type="EMBL" id="PCGZ01000003">
    <property type="protein sequence ID" value="PKU91475.1"/>
    <property type="molecule type" value="Genomic_DNA"/>
</dbReference>
<keyword evidence="2 4" id="KW-0067">ATP-binding</keyword>
<evidence type="ECO:0000313" key="5">
    <source>
        <dbReference type="Proteomes" id="UP000233730"/>
    </source>
</evidence>
<gene>
    <name evidence="4" type="ORF">CQR46_0562</name>
</gene>
<protein>
    <submittedName>
        <fullName evidence="4">ABC transporter ATP-binding protein</fullName>
    </submittedName>
</protein>
<sequence>MTGGNTAGARAALRLQGVELRRYGRTILTEVDLEVPRGGKWVLFGPNGIGKSSLVQMMATRAFPSRGTVDVLGRRLGKTNVFSYRHLIGLSSAELARAFPPGEDPLDAVVTSLTATTGRWRDQYTDDEYAQARALMRRFGIDYLEGKAMRALSEGERTRVMLCRALMARSELLILDEPTTGLDLGGREITLRALGRIGRDDPERTVVLVTHRLEEIPCGFDHVAIMGRLNGSEADAHAAQGDGADPAPGTIVYAGALDQGFTDARLSAVFGLDLHVRHDDGRWSAVAR</sequence>